<dbReference type="InterPro" id="IPR011009">
    <property type="entry name" value="Kinase-like_dom_sf"/>
</dbReference>
<dbReference type="AlphaFoldDB" id="A0A1S1Q796"/>
<keyword evidence="4" id="KW-1185">Reference proteome</keyword>
<dbReference type="InterPro" id="IPR002575">
    <property type="entry name" value="Aminoglycoside_PTrfase"/>
</dbReference>
<feature type="domain" description="Aminoglycoside phosphotransferase" evidence="2">
    <location>
        <begin position="15"/>
        <end position="261"/>
    </location>
</feature>
<protein>
    <recommendedName>
        <fullName evidence="2">Aminoglycoside phosphotransferase domain-containing protein</fullName>
    </recommendedName>
</protein>
<evidence type="ECO:0000259" key="2">
    <source>
        <dbReference type="Pfam" id="PF01636"/>
    </source>
</evidence>
<organism evidence="3 4">
    <name type="scientific">Parafrankia colletiae</name>
    <dbReference type="NCBI Taxonomy" id="573497"/>
    <lineage>
        <taxon>Bacteria</taxon>
        <taxon>Bacillati</taxon>
        <taxon>Actinomycetota</taxon>
        <taxon>Actinomycetes</taxon>
        <taxon>Frankiales</taxon>
        <taxon>Frankiaceae</taxon>
        <taxon>Parafrankia</taxon>
    </lineage>
</organism>
<dbReference type="GO" id="GO:0019202">
    <property type="term" value="F:amino acid kinase activity"/>
    <property type="evidence" value="ECO:0007669"/>
    <property type="project" value="TreeGrafter"/>
</dbReference>
<dbReference type="Proteomes" id="UP000179627">
    <property type="component" value="Unassembled WGS sequence"/>
</dbReference>
<dbReference type="Pfam" id="PF01636">
    <property type="entry name" value="APH"/>
    <property type="match status" value="1"/>
</dbReference>
<dbReference type="Gene3D" id="3.90.1200.10">
    <property type="match status" value="1"/>
</dbReference>
<comment type="caution">
    <text evidence="3">The sequence shown here is derived from an EMBL/GenBank/DDBJ whole genome shotgun (WGS) entry which is preliminary data.</text>
</comment>
<accession>A0A1S1Q796</accession>
<dbReference type="PANTHER" id="PTHR21064:SF6">
    <property type="entry name" value="AMINOGLYCOSIDE PHOSPHOTRANSFERASE DOMAIN-CONTAINING PROTEIN"/>
    <property type="match status" value="1"/>
</dbReference>
<name>A0A1S1Q796_9ACTN</name>
<dbReference type="PANTHER" id="PTHR21064">
    <property type="entry name" value="AMINOGLYCOSIDE PHOSPHOTRANSFERASE DOMAIN-CONTAINING PROTEIN-RELATED"/>
    <property type="match status" value="1"/>
</dbReference>
<evidence type="ECO:0000256" key="1">
    <source>
        <dbReference type="ARBA" id="ARBA00038240"/>
    </source>
</evidence>
<evidence type="ECO:0000313" key="3">
    <source>
        <dbReference type="EMBL" id="OHV29467.1"/>
    </source>
</evidence>
<reference evidence="4" key="1">
    <citation type="submission" date="2016-07" db="EMBL/GenBank/DDBJ databases">
        <title>Sequence Frankia sp. strain CcI1.17.</title>
        <authorList>
            <person name="Ghodhbane-Gtari F."/>
            <person name="Swanson E."/>
            <person name="Gueddou A."/>
            <person name="Morris K."/>
            <person name="Hezbri K."/>
            <person name="Ktari A."/>
            <person name="Nouioui I."/>
            <person name="Abebe-Akele F."/>
            <person name="Simpson S."/>
            <person name="Thomas K."/>
            <person name="Gtari M."/>
            <person name="Tisa L.S."/>
            <person name="Hurst S."/>
        </authorList>
    </citation>
    <scope>NUCLEOTIDE SEQUENCE [LARGE SCALE GENOMIC DNA]</scope>
    <source>
        <strain evidence="4">Cc1.17</strain>
    </source>
</reference>
<sequence length="327" mass="36347">MSVLRFWPVGALAGVRYLAEGLMNRNWQVTTSTGVFFVKQFLDIDRAQIGFQQEVTSRLAASGLPVPAAMATADGARLVCTTQGRFAVYPWITGRHRTGLELTEGQCGELGELLGRVHQALGDLLPPAQGVAWKPAADPTSAQELIETLLRRLPPPRSRDAFDELAARALVERRTMLVELADRQPPAGRPRAGGHLHGDFHALNLLYDDAGTVVAILDWDRLSTGPLAAEVVRAATLLFGFGDERGLDLDRAGRFVAGYRQVFPLPVEDLAEAVWRLWWERLHDFWMLEWRYLRGDQSCDHLFPGAAALVVWWTQNYEQVLTALARG</sequence>
<gene>
    <name evidence="3" type="ORF">CC117_29035</name>
</gene>
<dbReference type="EMBL" id="MBLM01000162">
    <property type="protein sequence ID" value="OHV29467.1"/>
    <property type="molecule type" value="Genomic_DNA"/>
</dbReference>
<evidence type="ECO:0000313" key="4">
    <source>
        <dbReference type="Proteomes" id="UP000179627"/>
    </source>
</evidence>
<dbReference type="SUPFAM" id="SSF56112">
    <property type="entry name" value="Protein kinase-like (PK-like)"/>
    <property type="match status" value="1"/>
</dbReference>
<dbReference type="InterPro" id="IPR050249">
    <property type="entry name" value="Pseudomonas-type_ThrB"/>
</dbReference>
<dbReference type="Gene3D" id="3.30.200.20">
    <property type="entry name" value="Phosphorylase Kinase, domain 1"/>
    <property type="match status" value="1"/>
</dbReference>
<comment type="similarity">
    <text evidence="1">Belongs to the pseudomonas-type ThrB family.</text>
</comment>
<proteinExistence type="inferred from homology"/>